<sequence>MQGGARIIGGRALYLWWICVSVSGGKENRDTLSSTHCSVDLDNMDGALKVCLLMSLLVFVQTLENYRNLPDEVRQHIDTAVKEASKFFGARHHIAYHSLKEPVRTLRNNFYVNVLLKVTKCKKKASDAYEHRDDCNDQKQNTPWIDCLVCKKEDDGVLVDCDTWRAVKDNKRETVRRQCKGLLGSHSAFLKTKDDQQIGCLGCI</sequence>
<dbReference type="Proteomes" id="UP000593565">
    <property type="component" value="Unassembled WGS sequence"/>
</dbReference>
<keyword evidence="2" id="KW-1185">Reference proteome</keyword>
<evidence type="ECO:0000313" key="2">
    <source>
        <dbReference type="Proteomes" id="UP000593565"/>
    </source>
</evidence>
<accession>A0A7J6B5Q6</accession>
<name>A0A7J6B5Q6_AMEME</name>
<evidence type="ECO:0008006" key="3">
    <source>
        <dbReference type="Google" id="ProtNLM"/>
    </source>
</evidence>
<evidence type="ECO:0000313" key="1">
    <source>
        <dbReference type="EMBL" id="KAF4089719.1"/>
    </source>
</evidence>
<protein>
    <recommendedName>
        <fullName evidence="3">Cystatin domain-containing protein</fullName>
    </recommendedName>
</protein>
<reference evidence="1 2" key="1">
    <citation type="submission" date="2020-02" db="EMBL/GenBank/DDBJ databases">
        <title>A chromosome-scale genome assembly of the black bullhead catfish (Ameiurus melas).</title>
        <authorList>
            <person name="Wen M."/>
            <person name="Zham M."/>
            <person name="Cabau C."/>
            <person name="Klopp C."/>
            <person name="Donnadieu C."/>
            <person name="Roques C."/>
            <person name="Bouchez O."/>
            <person name="Lampietro C."/>
            <person name="Jouanno E."/>
            <person name="Herpin A."/>
            <person name="Louis A."/>
            <person name="Berthelot C."/>
            <person name="Parey E."/>
            <person name="Roest-Crollius H."/>
            <person name="Braasch I."/>
            <person name="Postlethwait J."/>
            <person name="Robinson-Rechavi M."/>
            <person name="Echchiki A."/>
            <person name="Begum T."/>
            <person name="Montfort J."/>
            <person name="Schartl M."/>
            <person name="Bobe J."/>
            <person name="Guiguen Y."/>
        </authorList>
    </citation>
    <scope>NUCLEOTIDE SEQUENCE [LARGE SCALE GENOMIC DNA]</scope>
    <source>
        <strain evidence="1">M_S1</strain>
        <tissue evidence="1">Blood</tissue>
    </source>
</reference>
<proteinExistence type="predicted"/>
<gene>
    <name evidence="1" type="ORF">AMELA_G00069890</name>
</gene>
<comment type="caution">
    <text evidence="1">The sequence shown here is derived from an EMBL/GenBank/DDBJ whole genome shotgun (WGS) entry which is preliminary data.</text>
</comment>
<organism evidence="1 2">
    <name type="scientific">Ameiurus melas</name>
    <name type="common">Black bullhead</name>
    <name type="synonym">Silurus melas</name>
    <dbReference type="NCBI Taxonomy" id="219545"/>
    <lineage>
        <taxon>Eukaryota</taxon>
        <taxon>Metazoa</taxon>
        <taxon>Chordata</taxon>
        <taxon>Craniata</taxon>
        <taxon>Vertebrata</taxon>
        <taxon>Euteleostomi</taxon>
        <taxon>Actinopterygii</taxon>
        <taxon>Neopterygii</taxon>
        <taxon>Teleostei</taxon>
        <taxon>Ostariophysi</taxon>
        <taxon>Siluriformes</taxon>
        <taxon>Ictaluridae</taxon>
        <taxon>Ameiurus</taxon>
    </lineage>
</organism>
<dbReference type="EMBL" id="JAAGNN010000005">
    <property type="protein sequence ID" value="KAF4089719.1"/>
    <property type="molecule type" value="Genomic_DNA"/>
</dbReference>
<dbReference type="AlphaFoldDB" id="A0A7J6B5Q6"/>